<keyword evidence="11" id="KW-0729">SH3-binding</keyword>
<evidence type="ECO:0000256" key="2">
    <source>
        <dbReference type="ARBA" id="ARBA00004489"/>
    </source>
</evidence>
<keyword evidence="20" id="KW-1185">Reference proteome</keyword>
<evidence type="ECO:0000256" key="12">
    <source>
        <dbReference type="ARBA" id="ARBA00023273"/>
    </source>
</evidence>
<comment type="similarity">
    <text evidence="4">Belongs to the CAS family.</text>
</comment>
<gene>
    <name evidence="19" type="ORF">ALC60_03331</name>
</gene>
<dbReference type="GO" id="GO:0005925">
    <property type="term" value="C:focal adhesion"/>
    <property type="evidence" value="ECO:0007669"/>
    <property type="project" value="UniProtKB-SubCell"/>
</dbReference>
<evidence type="ECO:0000256" key="1">
    <source>
        <dbReference type="ARBA" id="ARBA00004246"/>
    </source>
</evidence>
<dbReference type="SUPFAM" id="SSF50044">
    <property type="entry name" value="SH3-domain"/>
    <property type="match status" value="1"/>
</dbReference>
<dbReference type="SMART" id="SM00326">
    <property type="entry name" value="SH3"/>
    <property type="match status" value="1"/>
</dbReference>
<dbReference type="InterPro" id="IPR036028">
    <property type="entry name" value="SH3-like_dom_sf"/>
</dbReference>
<dbReference type="EMBL" id="KQ982327">
    <property type="protein sequence ID" value="KYQ57692.1"/>
    <property type="molecule type" value="Genomic_DNA"/>
</dbReference>
<evidence type="ECO:0000256" key="5">
    <source>
        <dbReference type="ARBA" id="ARBA00022443"/>
    </source>
</evidence>
<dbReference type="Gene3D" id="1.20.120.230">
    <property type="entry name" value="Alpha-catenin/vinculin-like"/>
    <property type="match status" value="1"/>
</dbReference>
<dbReference type="InterPro" id="IPR037362">
    <property type="entry name" value="CAS_fam"/>
</dbReference>
<dbReference type="FunFam" id="1.20.120.230:FF:000001">
    <property type="entry name" value="Breast cancer anti-estrogen resistance 1"/>
    <property type="match status" value="1"/>
</dbReference>
<evidence type="ECO:0000256" key="17">
    <source>
        <dbReference type="SAM" id="MobiDB-lite"/>
    </source>
</evidence>
<feature type="compositionally biased region" description="Low complexity" evidence="17">
    <location>
        <begin position="458"/>
        <end position="471"/>
    </location>
</feature>
<feature type="compositionally biased region" description="Polar residues" evidence="17">
    <location>
        <begin position="433"/>
        <end position="445"/>
    </location>
</feature>
<keyword evidence="10" id="KW-0007">Acetylation</keyword>
<dbReference type="Gene3D" id="1.20.120.830">
    <property type="entry name" value="Serine-rich domain"/>
    <property type="match status" value="1"/>
</dbReference>
<dbReference type="FunFam" id="2.30.30.40:FF:000009">
    <property type="entry name" value="Breast cancer anti-estrogen resistance 1"/>
    <property type="match status" value="1"/>
</dbReference>
<dbReference type="InterPro" id="IPR001452">
    <property type="entry name" value="SH3_domain"/>
</dbReference>
<proteinExistence type="inferred from homology"/>
<evidence type="ECO:0000256" key="15">
    <source>
        <dbReference type="ARBA" id="ARBA00081467"/>
    </source>
</evidence>
<dbReference type="GO" id="GO:0007169">
    <property type="term" value="P:cell surface receptor protein tyrosine kinase signaling pathway"/>
    <property type="evidence" value="ECO:0007669"/>
    <property type="project" value="UniProtKB-ARBA"/>
</dbReference>
<feature type="compositionally biased region" description="Polar residues" evidence="17">
    <location>
        <begin position="328"/>
        <end position="353"/>
    </location>
</feature>
<dbReference type="CDD" id="cd11549">
    <property type="entry name" value="Serine_rich_CAS"/>
    <property type="match status" value="1"/>
</dbReference>
<evidence type="ECO:0000256" key="4">
    <source>
        <dbReference type="ARBA" id="ARBA00007848"/>
    </source>
</evidence>
<dbReference type="STRING" id="64791.A0A151XBF2"/>
<evidence type="ECO:0000256" key="6">
    <source>
        <dbReference type="ARBA" id="ARBA00022490"/>
    </source>
</evidence>
<keyword evidence="8" id="KW-0130">Cell adhesion</keyword>
<evidence type="ECO:0000256" key="7">
    <source>
        <dbReference type="ARBA" id="ARBA00022553"/>
    </source>
</evidence>
<dbReference type="Pfam" id="PF00018">
    <property type="entry name" value="SH3_1"/>
    <property type="match status" value="1"/>
</dbReference>
<keyword evidence="5 16" id="KW-0728">SH3 domain</keyword>
<evidence type="ECO:0000256" key="8">
    <source>
        <dbReference type="ARBA" id="ARBA00022889"/>
    </source>
</evidence>
<evidence type="ECO:0000256" key="13">
    <source>
        <dbReference type="ARBA" id="ARBA00072413"/>
    </source>
</evidence>
<comment type="subcellular location">
    <subcellularLocation>
        <location evidence="1">Cell junction</location>
        <location evidence="1">Focal adhesion</location>
    </subcellularLocation>
    <subcellularLocation>
        <location evidence="2">Cell projection</location>
        <location evidence="2">Axon</location>
    </subcellularLocation>
    <subcellularLocation>
        <location evidence="3">Cytoplasm</location>
    </subcellularLocation>
</comment>
<feature type="region of interest" description="Disordered" evidence="17">
    <location>
        <begin position="167"/>
        <end position="193"/>
    </location>
</feature>
<dbReference type="Pfam" id="PF12026">
    <property type="entry name" value="CAS_C"/>
    <property type="match status" value="1"/>
</dbReference>
<dbReference type="FunFam" id="1.20.120.830:FF:000001">
    <property type="entry name" value="BCAR1 scaffold protein, Cas family member"/>
    <property type="match status" value="1"/>
</dbReference>
<dbReference type="InterPro" id="IPR014928">
    <property type="entry name" value="Serine_rich_dom"/>
</dbReference>
<feature type="compositionally biased region" description="Low complexity" evidence="17">
    <location>
        <begin position="421"/>
        <end position="432"/>
    </location>
</feature>
<keyword evidence="12" id="KW-0966">Cell projection</keyword>
<dbReference type="GO" id="GO:0030424">
    <property type="term" value="C:axon"/>
    <property type="evidence" value="ECO:0007669"/>
    <property type="project" value="UniProtKB-SubCell"/>
</dbReference>
<dbReference type="GO" id="GO:0005886">
    <property type="term" value="C:plasma membrane"/>
    <property type="evidence" value="ECO:0007669"/>
    <property type="project" value="TreeGrafter"/>
</dbReference>
<dbReference type="CDD" id="cd11844">
    <property type="entry name" value="SH3_CAS"/>
    <property type="match status" value="1"/>
</dbReference>
<evidence type="ECO:0000256" key="11">
    <source>
        <dbReference type="ARBA" id="ARBA00023036"/>
    </source>
</evidence>
<evidence type="ECO:0000259" key="18">
    <source>
        <dbReference type="PROSITE" id="PS50002"/>
    </source>
</evidence>
<sequence>MKRSFKALQLNSLEREADDGQISPQLPRKTHLSRAALRGRDRRLSDRYVSSRRRNNRTGIAAVSQNRRGRCTRAERDVQKCVKARALYDNIAEAPDELAFRKGDVLTVLEQNTAGLEGWWLCALRGRQGICPGNRLRLLVGQYDTGGCLVGSRADLTIAEDGIQRHGKRRSWHVQPNRRAPRRAKKKEKSNNKSVARLSVTQELLGFYYCKAPADEPPRLHSPKGDVSPPLFLSYLSVASASMLSRFISGITFSRRSGSTLEMCKLAPLLRPAGNSITDLVELIRGCGGLHSNEILEVVTPQKCGDVYLYDLPASRGSPAPPSRHESPLNSTNNEHSHNTGRYTSNNVRSSVDNGGGDVNECYDVPPRAIPVIPSPASSPSPAPSCYDIPRPPTSCTPNSNCSGGSGITPLDCYDVPRPLQPLTPSSSASSLTNDGSLSGSNRSSLAAPDYDVPRPRLPASSLPSRHNTPIPKTPTPPPPSQQIYDVPVSKELPLELDSALEGLQRLQSEASAAIARLLGFVSPGWRTPQRLDATLMDLRLAALRLRTSLHDLAEFAEGTLGNAGKAPDKGLATKLRPLVKALRDSDKLVQEAATELDTMEWDASKLCRGGGDTPTPTNGPPSSLLLPMQSDPLDQLIACARALTEDVRQVASFIQGNSTLLFKRASIISTGSSNNSGAGEDYDYVNLDSREVVAKQREELRASLPQELRSNYDLLVSEADNAAIQMPPTTPTPMDPNDKQLLAFYVAQVITHGAHLTHAIDAFLQTVEHNQPPKATHGKFVVLSAHRLVHIGDTVHRNVTRNDVRTRVLQCANALNEALGQTVQKTKQAAQFFPSVTAVQEMVDSVVDVSHLAKDLKVAMIHAAQQP</sequence>
<name>A0A151XBF2_9HYME</name>
<evidence type="ECO:0000256" key="9">
    <source>
        <dbReference type="ARBA" id="ARBA00022949"/>
    </source>
</evidence>
<evidence type="ECO:0000256" key="10">
    <source>
        <dbReference type="ARBA" id="ARBA00022990"/>
    </source>
</evidence>
<dbReference type="InterPro" id="IPR021901">
    <property type="entry name" value="CAS_C"/>
</dbReference>
<dbReference type="PROSITE" id="PS50002">
    <property type="entry name" value="SH3"/>
    <property type="match status" value="1"/>
</dbReference>
<dbReference type="PANTHER" id="PTHR10654:SF18">
    <property type="entry name" value="IP17195P"/>
    <property type="match status" value="1"/>
</dbReference>
<evidence type="ECO:0000313" key="20">
    <source>
        <dbReference type="Proteomes" id="UP000075809"/>
    </source>
</evidence>
<feature type="compositionally biased region" description="Basic residues" evidence="17">
    <location>
        <begin position="179"/>
        <end position="188"/>
    </location>
</feature>
<dbReference type="GO" id="GO:0016477">
    <property type="term" value="P:cell migration"/>
    <property type="evidence" value="ECO:0007669"/>
    <property type="project" value="TreeGrafter"/>
</dbReference>
<dbReference type="GO" id="GO:0007155">
    <property type="term" value="P:cell adhesion"/>
    <property type="evidence" value="ECO:0007669"/>
    <property type="project" value="UniProtKB-KW"/>
</dbReference>
<dbReference type="PANTHER" id="PTHR10654">
    <property type="entry name" value="CAS SCAFFOLDING PROTEIN"/>
    <property type="match status" value="1"/>
</dbReference>
<dbReference type="GO" id="GO:0017124">
    <property type="term" value="F:SH3 domain binding"/>
    <property type="evidence" value="ECO:0007669"/>
    <property type="project" value="UniProtKB-KW"/>
</dbReference>
<feature type="compositionally biased region" description="Pro residues" evidence="17">
    <location>
        <begin position="472"/>
        <end position="481"/>
    </location>
</feature>
<accession>A0A151XBF2</accession>
<dbReference type="AlphaFoldDB" id="A0A151XBF2"/>
<dbReference type="Gene3D" id="2.30.30.40">
    <property type="entry name" value="SH3 Domains"/>
    <property type="match status" value="1"/>
</dbReference>
<keyword evidence="7" id="KW-0597">Phosphoprotein</keyword>
<organism evidence="19 20">
    <name type="scientific">Mycetomoellerius zeteki</name>
    <dbReference type="NCBI Taxonomy" id="64791"/>
    <lineage>
        <taxon>Eukaryota</taxon>
        <taxon>Metazoa</taxon>
        <taxon>Ecdysozoa</taxon>
        <taxon>Arthropoda</taxon>
        <taxon>Hexapoda</taxon>
        <taxon>Insecta</taxon>
        <taxon>Pterygota</taxon>
        <taxon>Neoptera</taxon>
        <taxon>Endopterygota</taxon>
        <taxon>Hymenoptera</taxon>
        <taxon>Apocrita</taxon>
        <taxon>Aculeata</taxon>
        <taxon>Formicoidea</taxon>
        <taxon>Formicidae</taxon>
        <taxon>Myrmicinae</taxon>
        <taxon>Mycetomoellerius</taxon>
    </lineage>
</organism>
<dbReference type="InterPro" id="IPR038319">
    <property type="entry name" value="Serine_rich_sf"/>
</dbReference>
<keyword evidence="9" id="KW-0965">Cell junction</keyword>
<protein>
    <recommendedName>
        <fullName evidence="13">Breast cancer anti-estrogen resistance protein 1</fullName>
    </recommendedName>
    <alternativeName>
        <fullName evidence="14">CRK-associated substrate</fullName>
    </alternativeName>
    <alternativeName>
        <fullName evidence="15">p130cas</fullName>
    </alternativeName>
</protein>
<evidence type="ECO:0000256" key="3">
    <source>
        <dbReference type="ARBA" id="ARBA00004496"/>
    </source>
</evidence>
<dbReference type="GO" id="GO:0005737">
    <property type="term" value="C:cytoplasm"/>
    <property type="evidence" value="ECO:0007669"/>
    <property type="project" value="UniProtKB-SubCell"/>
</dbReference>
<reference evidence="19 20" key="1">
    <citation type="submission" date="2015-09" db="EMBL/GenBank/DDBJ databases">
        <title>Trachymyrmex zeteki WGS genome.</title>
        <authorList>
            <person name="Nygaard S."/>
            <person name="Hu H."/>
            <person name="Boomsma J."/>
            <person name="Zhang G."/>
        </authorList>
    </citation>
    <scope>NUCLEOTIDE SEQUENCE [LARGE SCALE GENOMIC DNA]</scope>
    <source>
        <strain evidence="19">Tzet28-1</strain>
        <tissue evidence="19">Whole body</tissue>
    </source>
</reference>
<evidence type="ECO:0000313" key="19">
    <source>
        <dbReference type="EMBL" id="KYQ57692.1"/>
    </source>
</evidence>
<dbReference type="CDD" id="cd11564">
    <property type="entry name" value="FAT-like_CAS_C"/>
    <property type="match status" value="1"/>
</dbReference>
<feature type="domain" description="SH3" evidence="18">
    <location>
        <begin position="79"/>
        <end position="141"/>
    </location>
</feature>
<dbReference type="Proteomes" id="UP000075809">
    <property type="component" value="Unassembled WGS sequence"/>
</dbReference>
<feature type="region of interest" description="Disordered" evidence="17">
    <location>
        <begin position="416"/>
        <end position="483"/>
    </location>
</feature>
<evidence type="ECO:0000256" key="14">
    <source>
        <dbReference type="ARBA" id="ARBA00079691"/>
    </source>
</evidence>
<evidence type="ECO:0000256" key="16">
    <source>
        <dbReference type="PROSITE-ProRule" id="PRU00192"/>
    </source>
</evidence>
<dbReference type="Pfam" id="PF08824">
    <property type="entry name" value="Serine_rich"/>
    <property type="match status" value="1"/>
</dbReference>
<feature type="region of interest" description="Disordered" evidence="17">
    <location>
        <begin position="315"/>
        <end position="363"/>
    </location>
</feature>
<keyword evidence="6" id="KW-0963">Cytoplasm</keyword>